<keyword evidence="1" id="KW-0472">Membrane</keyword>
<organism evidence="3 4">
    <name type="scientific">Eiseniibacteriota bacterium</name>
    <dbReference type="NCBI Taxonomy" id="2212470"/>
    <lineage>
        <taxon>Bacteria</taxon>
        <taxon>Candidatus Eiseniibacteriota</taxon>
    </lineage>
</organism>
<evidence type="ECO:0000259" key="2">
    <source>
        <dbReference type="Pfam" id="PF07811"/>
    </source>
</evidence>
<dbReference type="AlphaFoldDB" id="A0A538UE17"/>
<keyword evidence="1" id="KW-1133">Transmembrane helix</keyword>
<name>A0A538UE17_UNCEI</name>
<gene>
    <name evidence="3" type="ORF">E6K81_01110</name>
</gene>
<proteinExistence type="predicted"/>
<comment type="caution">
    <text evidence="3">The sequence shown here is derived from an EMBL/GenBank/DDBJ whole genome shotgun (WGS) entry which is preliminary data.</text>
</comment>
<dbReference type="EMBL" id="VBPB01000010">
    <property type="protein sequence ID" value="TMQ74155.1"/>
    <property type="molecule type" value="Genomic_DNA"/>
</dbReference>
<evidence type="ECO:0000313" key="3">
    <source>
        <dbReference type="EMBL" id="TMQ74155.1"/>
    </source>
</evidence>
<dbReference type="Pfam" id="PF07811">
    <property type="entry name" value="TadE"/>
    <property type="match status" value="1"/>
</dbReference>
<feature type="transmembrane region" description="Helical" evidence="1">
    <location>
        <begin position="20"/>
        <end position="41"/>
    </location>
</feature>
<dbReference type="Proteomes" id="UP000319771">
    <property type="component" value="Unassembled WGS sequence"/>
</dbReference>
<reference evidence="3 4" key="1">
    <citation type="journal article" date="2019" name="Nat. Microbiol.">
        <title>Mediterranean grassland soil C-N compound turnover is dependent on rainfall and depth, and is mediated by genomically divergent microorganisms.</title>
        <authorList>
            <person name="Diamond S."/>
            <person name="Andeer P.F."/>
            <person name="Li Z."/>
            <person name="Crits-Christoph A."/>
            <person name="Burstein D."/>
            <person name="Anantharaman K."/>
            <person name="Lane K.R."/>
            <person name="Thomas B.C."/>
            <person name="Pan C."/>
            <person name="Northen T.R."/>
            <person name="Banfield J.F."/>
        </authorList>
    </citation>
    <scope>NUCLEOTIDE SEQUENCE [LARGE SCALE GENOMIC DNA]</scope>
    <source>
        <strain evidence="3">WS_11</strain>
    </source>
</reference>
<protein>
    <submittedName>
        <fullName evidence="3">Pilus assembly protein</fullName>
    </submittedName>
</protein>
<sequence length="141" mass="15100">MSRTPPSPEAGPRVRRSQAGNSLIEFALVLGVFVMLVFAIMEFSRAVWDYSIVSSAARDGVRYAVVRGAESGSVASAADIQAYVRSRAMGLTPLGITVTWTPNNRPGSIVAVQVGYDFTAAIPFYAAAFHLASRSQMEIAQ</sequence>
<accession>A0A538UE17</accession>
<keyword evidence="1" id="KW-0812">Transmembrane</keyword>
<dbReference type="InterPro" id="IPR012495">
    <property type="entry name" value="TadE-like_dom"/>
</dbReference>
<evidence type="ECO:0000313" key="4">
    <source>
        <dbReference type="Proteomes" id="UP000319771"/>
    </source>
</evidence>
<feature type="domain" description="TadE-like" evidence="2">
    <location>
        <begin position="20"/>
        <end position="62"/>
    </location>
</feature>
<evidence type="ECO:0000256" key="1">
    <source>
        <dbReference type="SAM" id="Phobius"/>
    </source>
</evidence>